<comment type="catalytic activity">
    <reaction evidence="5 6">
        <text>dTDP-beta-L-rhamnose + NADP(+) = dTDP-4-dehydro-beta-L-rhamnose + NADPH + H(+)</text>
        <dbReference type="Rhea" id="RHEA:21796"/>
        <dbReference type="ChEBI" id="CHEBI:15378"/>
        <dbReference type="ChEBI" id="CHEBI:57510"/>
        <dbReference type="ChEBI" id="CHEBI:57783"/>
        <dbReference type="ChEBI" id="CHEBI:58349"/>
        <dbReference type="ChEBI" id="CHEBI:62830"/>
        <dbReference type="EC" id="1.1.1.133"/>
    </reaction>
</comment>
<keyword evidence="9" id="KW-1185">Reference proteome</keyword>
<dbReference type="InterPro" id="IPR005913">
    <property type="entry name" value="dTDP_dehydrorham_reduct"/>
</dbReference>
<dbReference type="Gene3D" id="3.40.50.720">
    <property type="entry name" value="NAD(P)-binding Rossmann-like Domain"/>
    <property type="match status" value="1"/>
</dbReference>
<dbReference type="RefSeq" id="WP_002728045.1">
    <property type="nucleotide sequence ID" value="NZ_CAHP01000020.1"/>
</dbReference>
<dbReference type="NCBIfam" id="TIGR01214">
    <property type="entry name" value="rmlD"/>
    <property type="match status" value="1"/>
</dbReference>
<comment type="similarity">
    <text evidence="2 6">Belongs to the dTDP-4-dehydrorhamnose reductase family.</text>
</comment>
<dbReference type="CDD" id="cd05254">
    <property type="entry name" value="dTDP_HR_like_SDR_e"/>
    <property type="match status" value="1"/>
</dbReference>
<evidence type="ECO:0000313" key="8">
    <source>
        <dbReference type="EMBL" id="CCG41170.1"/>
    </source>
</evidence>
<organism evidence="8 9">
    <name type="scientific">Magnetospirillum molischianum DSM 120</name>
    <dbReference type="NCBI Taxonomy" id="1150626"/>
    <lineage>
        <taxon>Bacteria</taxon>
        <taxon>Pseudomonadati</taxon>
        <taxon>Pseudomonadota</taxon>
        <taxon>Alphaproteobacteria</taxon>
        <taxon>Rhodospirillales</taxon>
        <taxon>Rhodospirillaceae</taxon>
        <taxon>Magnetospirillum</taxon>
    </lineage>
</organism>
<accession>H8FS32</accession>
<dbReference type="SUPFAM" id="SSF51735">
    <property type="entry name" value="NAD(P)-binding Rossmann-fold domains"/>
    <property type="match status" value="1"/>
</dbReference>
<dbReference type="InterPro" id="IPR029903">
    <property type="entry name" value="RmlD-like-bd"/>
</dbReference>
<feature type="domain" description="RmlD-like substrate binding" evidence="7">
    <location>
        <begin position="1"/>
        <end position="289"/>
    </location>
</feature>
<dbReference type="EMBL" id="CAHP01000020">
    <property type="protein sequence ID" value="CCG41170.1"/>
    <property type="molecule type" value="Genomic_DNA"/>
</dbReference>
<sequence length="297" mass="31698">MRVLVTGVDGQVGGAVMAAQPVAGCHLIPANRTRLNLCDEQSIREAMAECRPDVVLNCAAYTAVDRAENETDLAHAINAQGPAVLAELCGKRGIVLLHLSTDYVFDGTKASAYLPDDPVSPLGVYGATKEAGERAVRAACPQHFLLRTSWVYASRGHNFVRTMLRLGRERDLLKVVADQRGSPTAAMDLASALASLLQRLAEGETLPPGTWHITNAGSTTWHGFAEAIFELATPMLGRHPKIVPITTAEYPTPARRPANSVLDCSSTKAGLGISLRHWRDALADVVADIVNQAPPGP</sequence>
<dbReference type="PANTHER" id="PTHR10491:SF4">
    <property type="entry name" value="METHIONINE ADENOSYLTRANSFERASE 2 SUBUNIT BETA"/>
    <property type="match status" value="1"/>
</dbReference>
<evidence type="ECO:0000256" key="5">
    <source>
        <dbReference type="ARBA" id="ARBA00048200"/>
    </source>
</evidence>
<evidence type="ECO:0000256" key="6">
    <source>
        <dbReference type="RuleBase" id="RU364082"/>
    </source>
</evidence>
<dbReference type="AlphaFoldDB" id="H8FS32"/>
<protein>
    <recommendedName>
        <fullName evidence="4 6">dTDP-4-dehydrorhamnose reductase</fullName>
        <ecNumber evidence="3 6">1.1.1.133</ecNumber>
    </recommendedName>
</protein>
<comment type="cofactor">
    <cofactor evidence="6">
        <name>Mg(2+)</name>
        <dbReference type="ChEBI" id="CHEBI:18420"/>
    </cofactor>
    <text evidence="6">Binds 1 Mg(2+) ion per monomer.</text>
</comment>
<dbReference type="GO" id="GO:0019305">
    <property type="term" value="P:dTDP-rhamnose biosynthetic process"/>
    <property type="evidence" value="ECO:0007669"/>
    <property type="project" value="UniProtKB-UniPathway"/>
</dbReference>
<dbReference type="Proteomes" id="UP000004169">
    <property type="component" value="Unassembled WGS sequence"/>
</dbReference>
<dbReference type="InterPro" id="IPR036291">
    <property type="entry name" value="NAD(P)-bd_dom_sf"/>
</dbReference>
<keyword evidence="6 8" id="KW-0560">Oxidoreductase</keyword>
<evidence type="ECO:0000256" key="1">
    <source>
        <dbReference type="ARBA" id="ARBA00004781"/>
    </source>
</evidence>
<comment type="caution">
    <text evidence="8">The sequence shown here is derived from an EMBL/GenBank/DDBJ whole genome shotgun (WGS) entry which is preliminary data.</text>
</comment>
<evidence type="ECO:0000256" key="4">
    <source>
        <dbReference type="ARBA" id="ARBA00017099"/>
    </source>
</evidence>
<dbReference type="UniPathway" id="UPA00124"/>
<evidence type="ECO:0000313" key="9">
    <source>
        <dbReference type="Proteomes" id="UP000004169"/>
    </source>
</evidence>
<dbReference type="Pfam" id="PF04321">
    <property type="entry name" value="RmlD_sub_bind"/>
    <property type="match status" value="1"/>
</dbReference>
<dbReference type="STRING" id="1150626.PHAMO_270011"/>
<evidence type="ECO:0000259" key="7">
    <source>
        <dbReference type="Pfam" id="PF04321"/>
    </source>
</evidence>
<comment type="function">
    <text evidence="6">Catalyzes the reduction of dTDP-6-deoxy-L-lyxo-4-hexulose to yield dTDP-L-rhamnose.</text>
</comment>
<dbReference type="EC" id="1.1.1.133" evidence="3 6"/>
<evidence type="ECO:0000256" key="2">
    <source>
        <dbReference type="ARBA" id="ARBA00010944"/>
    </source>
</evidence>
<proteinExistence type="inferred from homology"/>
<dbReference type="GO" id="GO:0008831">
    <property type="term" value="F:dTDP-4-dehydrorhamnose reductase activity"/>
    <property type="evidence" value="ECO:0007669"/>
    <property type="project" value="UniProtKB-EC"/>
</dbReference>
<gene>
    <name evidence="8" type="primary">rfbD</name>
    <name evidence="8" type="ORF">PHAMO_270011</name>
</gene>
<dbReference type="PANTHER" id="PTHR10491">
    <property type="entry name" value="DTDP-4-DEHYDRORHAMNOSE REDUCTASE"/>
    <property type="match status" value="1"/>
</dbReference>
<evidence type="ECO:0000256" key="3">
    <source>
        <dbReference type="ARBA" id="ARBA00012929"/>
    </source>
</evidence>
<reference evidence="8 9" key="1">
    <citation type="journal article" date="2012" name="J. Bacteriol.">
        <title>Draft Genome Sequence of the Purple Photosynthetic Bacterium Phaeospirillum molischianum DSM120, a Particularly Versatile Bacterium.</title>
        <authorList>
            <person name="Duquesne K."/>
            <person name="Prima V."/>
            <person name="Ji B."/>
            <person name="Rouy Z."/>
            <person name="Medigue C."/>
            <person name="Talla E."/>
            <person name="Sturgis J.N."/>
        </authorList>
    </citation>
    <scope>NUCLEOTIDE SEQUENCE [LARGE SCALE GENOMIC DNA]</scope>
    <source>
        <strain evidence="9">DSM120</strain>
    </source>
</reference>
<comment type="pathway">
    <text evidence="1 6">Carbohydrate biosynthesis; dTDP-L-rhamnose biosynthesis.</text>
</comment>
<dbReference type="eggNOG" id="COG1091">
    <property type="taxonomic scope" value="Bacteria"/>
</dbReference>
<keyword evidence="6" id="KW-0521">NADP</keyword>
<name>H8FS32_MAGML</name>
<dbReference type="Gene3D" id="3.90.25.10">
    <property type="entry name" value="UDP-galactose 4-epimerase, domain 1"/>
    <property type="match status" value="1"/>
</dbReference>